<keyword evidence="6 9" id="KW-1133">Transmembrane helix</keyword>
<evidence type="ECO:0000256" key="4">
    <source>
        <dbReference type="ARBA" id="ARBA00022519"/>
    </source>
</evidence>
<feature type="transmembrane region" description="Helical" evidence="9">
    <location>
        <begin position="20"/>
        <end position="39"/>
    </location>
</feature>
<dbReference type="EMBL" id="CP035945">
    <property type="protein sequence ID" value="QBE98521.1"/>
    <property type="molecule type" value="Genomic_DNA"/>
</dbReference>
<evidence type="ECO:0000256" key="7">
    <source>
        <dbReference type="ARBA" id="ARBA00023136"/>
    </source>
</evidence>
<dbReference type="Proteomes" id="UP000289794">
    <property type="component" value="Chromosome"/>
</dbReference>
<comment type="similarity">
    <text evidence="8">Belongs to the TRAP transporter small permease family.</text>
</comment>
<keyword evidence="3" id="KW-1003">Cell membrane</keyword>
<dbReference type="PANTHER" id="PTHR35011">
    <property type="entry name" value="2,3-DIKETO-L-GULONATE TRAP TRANSPORTER SMALL PERMEASE PROTEIN YIAM"/>
    <property type="match status" value="1"/>
</dbReference>
<evidence type="ECO:0000259" key="10">
    <source>
        <dbReference type="Pfam" id="PF04290"/>
    </source>
</evidence>
<dbReference type="InterPro" id="IPR007387">
    <property type="entry name" value="TRAP_DctQ"/>
</dbReference>
<accession>A0A4P6M0E6</accession>
<dbReference type="GeneID" id="75050814"/>
<evidence type="ECO:0000256" key="2">
    <source>
        <dbReference type="ARBA" id="ARBA00022448"/>
    </source>
</evidence>
<dbReference type="RefSeq" id="WP_018598078.1">
    <property type="nucleotide sequence ID" value="NZ_AP031416.1"/>
</dbReference>
<proteinExistence type="inferred from homology"/>
<dbReference type="Pfam" id="PF04290">
    <property type="entry name" value="DctQ"/>
    <property type="match status" value="1"/>
</dbReference>
<feature type="transmembrane region" description="Helical" evidence="9">
    <location>
        <begin position="89"/>
        <end position="110"/>
    </location>
</feature>
<evidence type="ECO:0000313" key="12">
    <source>
        <dbReference type="Proteomes" id="UP000289794"/>
    </source>
</evidence>
<feature type="transmembrane region" description="Helical" evidence="9">
    <location>
        <begin position="130"/>
        <end position="150"/>
    </location>
</feature>
<dbReference type="GO" id="GO:0015740">
    <property type="term" value="P:C4-dicarboxylate transport"/>
    <property type="evidence" value="ECO:0007669"/>
    <property type="project" value="TreeGrafter"/>
</dbReference>
<comment type="subcellular location">
    <subcellularLocation>
        <location evidence="1">Cell inner membrane</location>
        <topology evidence="1">Multi-pass membrane protein</topology>
    </subcellularLocation>
</comment>
<reference evidence="11 12" key="1">
    <citation type="submission" date="2019-01" db="EMBL/GenBank/DDBJ databases">
        <title>PMF-metabolizing Aryl O-demethylase.</title>
        <authorList>
            <person name="Kim M."/>
        </authorList>
    </citation>
    <scope>NUCLEOTIDE SEQUENCE [LARGE SCALE GENOMIC DNA]</scope>
    <source>
        <strain evidence="11 12">PMF1</strain>
    </source>
</reference>
<dbReference type="GO" id="GO:0022857">
    <property type="term" value="F:transmembrane transporter activity"/>
    <property type="evidence" value="ECO:0007669"/>
    <property type="project" value="TreeGrafter"/>
</dbReference>
<dbReference type="PANTHER" id="PTHR35011:SF2">
    <property type="entry name" value="2,3-DIKETO-L-GULONATE TRAP TRANSPORTER SMALL PERMEASE PROTEIN YIAM"/>
    <property type="match status" value="1"/>
</dbReference>
<sequence length="174" mass="20072">MKKAKILVTIWNKAEEYFLVYSLILMVALVFIQVIMRYIFNNSLSWSEELVRYIFIWQIWLGASVGAKNNDHIRIEIFSNKLKQKPREALEIVINLMIFVFYLFLIWQGILYLKTVIATSMTSTGLQIPLWIVYISLPIGSAAVAARLACRVVYEITHFGHLPVQDTSQAKGVE</sequence>
<dbReference type="AlphaFoldDB" id="A0A4P6M0E6"/>
<evidence type="ECO:0000256" key="6">
    <source>
        <dbReference type="ARBA" id="ARBA00022989"/>
    </source>
</evidence>
<keyword evidence="5 9" id="KW-0812">Transmembrane</keyword>
<dbReference type="InterPro" id="IPR055348">
    <property type="entry name" value="DctQ"/>
</dbReference>
<evidence type="ECO:0000256" key="3">
    <source>
        <dbReference type="ARBA" id="ARBA00022475"/>
    </source>
</evidence>
<evidence type="ECO:0000256" key="8">
    <source>
        <dbReference type="ARBA" id="ARBA00038436"/>
    </source>
</evidence>
<dbReference type="GO" id="GO:0005886">
    <property type="term" value="C:plasma membrane"/>
    <property type="evidence" value="ECO:0007669"/>
    <property type="project" value="UniProtKB-SubCell"/>
</dbReference>
<keyword evidence="2" id="KW-0813">Transport</keyword>
<keyword evidence="7 9" id="KW-0472">Membrane</keyword>
<evidence type="ECO:0000256" key="9">
    <source>
        <dbReference type="SAM" id="Phobius"/>
    </source>
</evidence>
<feature type="domain" description="Tripartite ATP-independent periplasmic transporters DctQ component" evidence="10">
    <location>
        <begin position="26"/>
        <end position="156"/>
    </location>
</feature>
<organism evidence="11 12">
    <name type="scientific">Blautia producta</name>
    <dbReference type="NCBI Taxonomy" id="33035"/>
    <lineage>
        <taxon>Bacteria</taxon>
        <taxon>Bacillati</taxon>
        <taxon>Bacillota</taxon>
        <taxon>Clostridia</taxon>
        <taxon>Lachnospirales</taxon>
        <taxon>Lachnospiraceae</taxon>
        <taxon>Blautia</taxon>
    </lineage>
</organism>
<protein>
    <submittedName>
        <fullName evidence="11">Ectoine/5-hydroxyectoine TRAP transporter small permease protein UehB</fullName>
    </submittedName>
</protein>
<name>A0A4P6M0E6_9FIRM</name>
<evidence type="ECO:0000256" key="5">
    <source>
        <dbReference type="ARBA" id="ARBA00022692"/>
    </source>
</evidence>
<feature type="transmembrane region" description="Helical" evidence="9">
    <location>
        <begin position="51"/>
        <end position="68"/>
    </location>
</feature>
<gene>
    <name evidence="11" type="primary">uehB_4</name>
    <name evidence="11" type="ORF">PMF13cell1_04087</name>
</gene>
<keyword evidence="4" id="KW-0997">Cell inner membrane</keyword>
<evidence type="ECO:0000313" key="11">
    <source>
        <dbReference type="EMBL" id="QBE98521.1"/>
    </source>
</evidence>
<evidence type="ECO:0000256" key="1">
    <source>
        <dbReference type="ARBA" id="ARBA00004429"/>
    </source>
</evidence>
<dbReference type="KEGG" id="bpro:PMF13cell1_04087"/>